<evidence type="ECO:0000313" key="5">
    <source>
        <dbReference type="Proteomes" id="UP000550260"/>
    </source>
</evidence>
<dbReference type="EMBL" id="JACJHR010000013">
    <property type="protein sequence ID" value="MBB2499831.1"/>
    <property type="molecule type" value="Genomic_DNA"/>
</dbReference>
<dbReference type="EMBL" id="PJMY01000003">
    <property type="protein sequence ID" value="PKV97191.1"/>
    <property type="molecule type" value="Genomic_DNA"/>
</dbReference>
<evidence type="ECO:0000256" key="1">
    <source>
        <dbReference type="SAM" id="SignalP"/>
    </source>
</evidence>
<feature type="signal peptide" evidence="1">
    <location>
        <begin position="1"/>
        <end position="24"/>
    </location>
</feature>
<accession>A0A8E2B1X4</accession>
<keyword evidence="4" id="KW-1185">Reference proteome</keyword>
<sequence length="153" mass="14888">MRKSHWATGAAAVVLLAGTGVAFADWSSTGSASGTAATGTMTVTAAALSGETPASTLYPGGTADALVKLANPNGFSVQVVAITATGPAQAGNGCGPTGVTFTSPSGYADPQFSLAAGQSTVLRLTGALAMDTTSSNACQGQTFSLPVTVTVQK</sequence>
<dbReference type="OrthoDB" id="3637162at2"/>
<keyword evidence="1" id="KW-0732">Signal</keyword>
<reference evidence="3 4" key="1">
    <citation type="submission" date="2017-12" db="EMBL/GenBank/DDBJ databases">
        <title>Sequencing the genomes of 1000 Actinobacteria strains.</title>
        <authorList>
            <person name="Klenk H.-P."/>
        </authorList>
    </citation>
    <scope>NUCLEOTIDE SEQUENCE [LARGE SCALE GENOMIC DNA]</scope>
    <source>
        <strain evidence="3 4">DSM 45165</strain>
    </source>
</reference>
<evidence type="ECO:0008006" key="6">
    <source>
        <dbReference type="Google" id="ProtNLM"/>
    </source>
</evidence>
<evidence type="ECO:0000313" key="4">
    <source>
        <dbReference type="Proteomes" id="UP000233750"/>
    </source>
</evidence>
<accession>A0A2N3WTI7</accession>
<proteinExistence type="predicted"/>
<dbReference type="Proteomes" id="UP000233750">
    <property type="component" value="Unassembled WGS sequence"/>
</dbReference>
<reference evidence="2 5" key="2">
    <citation type="submission" date="2020-08" db="EMBL/GenBank/DDBJ databases">
        <title>Amycolatopsis echigonensis JCM 21831.</title>
        <authorList>
            <person name="Tedsree N."/>
            <person name="Kuncharoen N."/>
            <person name="Likhitwitayawuid K."/>
            <person name="Tanasupawat S."/>
        </authorList>
    </citation>
    <scope>NUCLEOTIDE SEQUENCE [LARGE SCALE GENOMIC DNA]</scope>
    <source>
        <strain evidence="2 5">JCM 21831</strain>
    </source>
</reference>
<feature type="chain" id="PRO_5044577542" description="Ribosomally synthesized peptide with SipW-like signal peptide" evidence="1">
    <location>
        <begin position="25"/>
        <end position="153"/>
    </location>
</feature>
<dbReference type="RefSeq" id="WP_101439944.1">
    <property type="nucleotide sequence ID" value="NZ_JACJHR010000013.1"/>
</dbReference>
<evidence type="ECO:0000313" key="2">
    <source>
        <dbReference type="EMBL" id="MBB2499831.1"/>
    </source>
</evidence>
<evidence type="ECO:0000313" key="3">
    <source>
        <dbReference type="EMBL" id="PKV97191.1"/>
    </source>
</evidence>
<comment type="caution">
    <text evidence="3">The sequence shown here is derived from an EMBL/GenBank/DDBJ whole genome shotgun (WGS) entry which is preliminary data.</text>
</comment>
<name>A0A2N3WTI7_9PSEU</name>
<dbReference type="Proteomes" id="UP000550260">
    <property type="component" value="Unassembled WGS sequence"/>
</dbReference>
<organism evidence="3 4">
    <name type="scientific">Amycolatopsis echigonensis</name>
    <dbReference type="NCBI Taxonomy" id="2576905"/>
    <lineage>
        <taxon>Bacteria</taxon>
        <taxon>Bacillati</taxon>
        <taxon>Actinomycetota</taxon>
        <taxon>Actinomycetes</taxon>
        <taxon>Pseudonocardiales</taxon>
        <taxon>Pseudonocardiaceae</taxon>
        <taxon>Amycolatopsis</taxon>
    </lineage>
</organism>
<dbReference type="AlphaFoldDB" id="A0A2N3WTI7"/>
<gene>
    <name evidence="3" type="ORF">ATK30_8163</name>
    <name evidence="2" type="ORF">H5411_11930</name>
</gene>
<protein>
    <recommendedName>
        <fullName evidence="6">Ribosomally synthesized peptide with SipW-like signal peptide</fullName>
    </recommendedName>
</protein>